<gene>
    <name evidence="1" type="ORF">EDD18DRAFT_1333276</name>
</gene>
<dbReference type="EMBL" id="JAUEPU010000021">
    <property type="protein sequence ID" value="KAK0494306.1"/>
    <property type="molecule type" value="Genomic_DNA"/>
</dbReference>
<evidence type="ECO:0000313" key="1">
    <source>
        <dbReference type="EMBL" id="KAK0494306.1"/>
    </source>
</evidence>
<keyword evidence="2" id="KW-1185">Reference proteome</keyword>
<evidence type="ECO:0000313" key="2">
    <source>
        <dbReference type="Proteomes" id="UP001175228"/>
    </source>
</evidence>
<name>A0AA39TLT8_9AGAR</name>
<dbReference type="Proteomes" id="UP001175228">
    <property type="component" value="Unassembled WGS sequence"/>
</dbReference>
<proteinExistence type="predicted"/>
<sequence length="254" mass="28366">MNTDPLLPLIYHIEATYKVLQLGLGRNGLTGLWTFWSPLHSVGGFPTTEFSDENGGLSCVMNGQSKDWTGPVADALLNGPYKDELCSPRIWARVRSIHLKVNEVSCNSRSVSTNCLIFLFDRSPFDTLPSGTHFRKKVREKVDTGFWSSKEYSPVLSLISIIAGGMEKRRTSSKNDIFSFTPRVRTFEFQGPLNNNNVPLFAGLMRPDERGIKGVRSAALHKWTIRERGSAMTECGATKPYGYTHVIPVPQPRS</sequence>
<comment type="caution">
    <text evidence="1">The sequence shown here is derived from an EMBL/GenBank/DDBJ whole genome shotgun (WGS) entry which is preliminary data.</text>
</comment>
<dbReference type="AlphaFoldDB" id="A0AA39TLT8"/>
<organism evidence="1 2">
    <name type="scientific">Armillaria luteobubalina</name>
    <dbReference type="NCBI Taxonomy" id="153913"/>
    <lineage>
        <taxon>Eukaryota</taxon>
        <taxon>Fungi</taxon>
        <taxon>Dikarya</taxon>
        <taxon>Basidiomycota</taxon>
        <taxon>Agaricomycotina</taxon>
        <taxon>Agaricomycetes</taxon>
        <taxon>Agaricomycetidae</taxon>
        <taxon>Agaricales</taxon>
        <taxon>Marasmiineae</taxon>
        <taxon>Physalacriaceae</taxon>
        <taxon>Armillaria</taxon>
    </lineage>
</organism>
<protein>
    <submittedName>
        <fullName evidence="1">Uncharacterized protein</fullName>
    </submittedName>
</protein>
<accession>A0AA39TLT8</accession>
<reference evidence="1" key="1">
    <citation type="submission" date="2023-06" db="EMBL/GenBank/DDBJ databases">
        <authorList>
            <consortium name="Lawrence Berkeley National Laboratory"/>
            <person name="Ahrendt S."/>
            <person name="Sahu N."/>
            <person name="Indic B."/>
            <person name="Wong-Bajracharya J."/>
            <person name="Merenyi Z."/>
            <person name="Ke H.-M."/>
            <person name="Monk M."/>
            <person name="Kocsube S."/>
            <person name="Drula E."/>
            <person name="Lipzen A."/>
            <person name="Balint B."/>
            <person name="Henrissat B."/>
            <person name="Andreopoulos B."/>
            <person name="Martin F.M."/>
            <person name="Harder C.B."/>
            <person name="Rigling D."/>
            <person name="Ford K.L."/>
            <person name="Foster G.D."/>
            <person name="Pangilinan J."/>
            <person name="Papanicolaou A."/>
            <person name="Barry K."/>
            <person name="LaButti K."/>
            <person name="Viragh M."/>
            <person name="Koriabine M."/>
            <person name="Yan M."/>
            <person name="Riley R."/>
            <person name="Champramary S."/>
            <person name="Plett K.L."/>
            <person name="Tsai I.J."/>
            <person name="Slot J."/>
            <person name="Sipos G."/>
            <person name="Plett J."/>
            <person name="Nagy L.G."/>
            <person name="Grigoriev I.V."/>
        </authorList>
    </citation>
    <scope>NUCLEOTIDE SEQUENCE</scope>
    <source>
        <strain evidence="1">HWK02</strain>
    </source>
</reference>